<evidence type="ECO:0000313" key="2">
    <source>
        <dbReference type="EMBL" id="MFD2965922.1"/>
    </source>
</evidence>
<protein>
    <submittedName>
        <fullName evidence="2">Uncharacterized protein</fullName>
    </submittedName>
</protein>
<gene>
    <name evidence="2" type="ORF">ACFS7Y_00885</name>
</gene>
<sequence>MGGIVLFIAIAFIISVIFNFFTRKQVLDSGPIDEHALEFLKTLSPFGYSNALKWGILALFGGAGLVLIEFLPYKLSDSPLPYGVEAIFLGIGFLVYHLVSRTGNR</sequence>
<evidence type="ECO:0000256" key="1">
    <source>
        <dbReference type="SAM" id="Phobius"/>
    </source>
</evidence>
<name>A0ABW6B9I7_9SPHI</name>
<comment type="caution">
    <text evidence="2">The sequence shown here is derived from an EMBL/GenBank/DDBJ whole genome shotgun (WGS) entry which is preliminary data.</text>
</comment>
<organism evidence="2 3">
    <name type="scientific">Sphingobacterium bambusae</name>
    <dbReference type="NCBI Taxonomy" id="662858"/>
    <lineage>
        <taxon>Bacteria</taxon>
        <taxon>Pseudomonadati</taxon>
        <taxon>Bacteroidota</taxon>
        <taxon>Sphingobacteriia</taxon>
        <taxon>Sphingobacteriales</taxon>
        <taxon>Sphingobacteriaceae</taxon>
        <taxon>Sphingobacterium</taxon>
    </lineage>
</organism>
<evidence type="ECO:0000313" key="3">
    <source>
        <dbReference type="Proteomes" id="UP001597525"/>
    </source>
</evidence>
<feature type="transmembrane region" description="Helical" evidence="1">
    <location>
        <begin position="79"/>
        <end position="99"/>
    </location>
</feature>
<keyword evidence="1" id="KW-1133">Transmembrane helix</keyword>
<dbReference type="EMBL" id="JBHUPB010000002">
    <property type="protein sequence ID" value="MFD2965922.1"/>
    <property type="molecule type" value="Genomic_DNA"/>
</dbReference>
<proteinExistence type="predicted"/>
<dbReference type="RefSeq" id="WP_320184398.1">
    <property type="nucleotide sequence ID" value="NZ_CP138332.1"/>
</dbReference>
<reference evidence="3" key="1">
    <citation type="journal article" date="2019" name="Int. J. Syst. Evol. Microbiol.">
        <title>The Global Catalogue of Microorganisms (GCM) 10K type strain sequencing project: providing services to taxonomists for standard genome sequencing and annotation.</title>
        <authorList>
            <consortium name="The Broad Institute Genomics Platform"/>
            <consortium name="The Broad Institute Genome Sequencing Center for Infectious Disease"/>
            <person name="Wu L."/>
            <person name="Ma J."/>
        </authorList>
    </citation>
    <scope>NUCLEOTIDE SEQUENCE [LARGE SCALE GENOMIC DNA]</scope>
    <source>
        <strain evidence="3">KCTC 22814</strain>
    </source>
</reference>
<accession>A0ABW6B9I7</accession>
<keyword evidence="1" id="KW-0812">Transmembrane</keyword>
<keyword evidence="1" id="KW-0472">Membrane</keyword>
<keyword evidence="3" id="KW-1185">Reference proteome</keyword>
<feature type="transmembrane region" description="Helical" evidence="1">
    <location>
        <begin position="6"/>
        <end position="22"/>
    </location>
</feature>
<dbReference type="Proteomes" id="UP001597525">
    <property type="component" value="Unassembled WGS sequence"/>
</dbReference>
<feature type="transmembrane region" description="Helical" evidence="1">
    <location>
        <begin position="51"/>
        <end position="73"/>
    </location>
</feature>